<reference evidence="3 4" key="1">
    <citation type="submission" date="2024-04" db="EMBL/GenBank/DDBJ databases">
        <title>Tritrichomonas musculus Genome.</title>
        <authorList>
            <person name="Alves-Ferreira E."/>
            <person name="Grigg M."/>
            <person name="Lorenzi H."/>
            <person name="Galac M."/>
        </authorList>
    </citation>
    <scope>NUCLEOTIDE SEQUENCE [LARGE SCALE GENOMIC DNA]</scope>
    <source>
        <strain evidence="3 4">EAF2021</strain>
    </source>
</reference>
<feature type="compositionally biased region" description="Polar residues" evidence="2">
    <location>
        <begin position="335"/>
        <end position="349"/>
    </location>
</feature>
<protein>
    <submittedName>
        <fullName evidence="3">Uncharacterized protein</fullName>
    </submittedName>
</protein>
<proteinExistence type="predicted"/>
<organism evidence="3 4">
    <name type="scientific">Tritrichomonas musculus</name>
    <dbReference type="NCBI Taxonomy" id="1915356"/>
    <lineage>
        <taxon>Eukaryota</taxon>
        <taxon>Metamonada</taxon>
        <taxon>Parabasalia</taxon>
        <taxon>Tritrichomonadida</taxon>
        <taxon>Tritrichomonadidae</taxon>
        <taxon>Tritrichomonas</taxon>
    </lineage>
</organism>
<feature type="coiled-coil region" evidence="1">
    <location>
        <begin position="78"/>
        <end position="105"/>
    </location>
</feature>
<feature type="region of interest" description="Disordered" evidence="2">
    <location>
        <begin position="329"/>
        <end position="350"/>
    </location>
</feature>
<dbReference type="EMBL" id="JAPFFF010000003">
    <property type="protein sequence ID" value="KAK8894079.1"/>
    <property type="molecule type" value="Genomic_DNA"/>
</dbReference>
<feature type="region of interest" description="Disordered" evidence="2">
    <location>
        <begin position="179"/>
        <end position="206"/>
    </location>
</feature>
<dbReference type="Proteomes" id="UP001470230">
    <property type="component" value="Unassembled WGS sequence"/>
</dbReference>
<keyword evidence="4" id="KW-1185">Reference proteome</keyword>
<comment type="caution">
    <text evidence="3">The sequence shown here is derived from an EMBL/GenBank/DDBJ whole genome shotgun (WGS) entry which is preliminary data.</text>
</comment>
<evidence type="ECO:0000256" key="2">
    <source>
        <dbReference type="SAM" id="MobiDB-lite"/>
    </source>
</evidence>
<sequence>MLSSEYSHQDEDSQTPTQRCLAIAERIIFSLSDQNIVKRYKDFRDQLFARRPSPSTLSISQNSSSIPNVSASQAYSYFQSQVEQNTKLKREIAELERQRPNFDEDPSNDEISEKIRHLSEKILPTQNLPPKGNAVQELDTLKIAIDAKLDSLNYMRDELKTKNRDLRTNYETLTRTLAQKKEDAKEREETELRESEEKEKILQNEHNKAQRDLNLITEKYRIASEENAALRQKHSDTTELLDGIQKDLNETESSIEGMESESESLFAQIEEQKVMLSVKTKELNSVQTVQSLGLEAGEGLDIEDVIQSLRKKAEALRSENSQMAFELKRMDKKMQSQTQPASLLSSTEGITMDEDELASQILKSKWQ</sequence>
<evidence type="ECO:0000313" key="3">
    <source>
        <dbReference type="EMBL" id="KAK8894079.1"/>
    </source>
</evidence>
<gene>
    <name evidence="3" type="ORF">M9Y10_022511</name>
</gene>
<evidence type="ECO:0000256" key="1">
    <source>
        <dbReference type="SAM" id="Coils"/>
    </source>
</evidence>
<accession>A0ABR2KSL0</accession>
<name>A0ABR2KSL0_9EUKA</name>
<evidence type="ECO:0000313" key="4">
    <source>
        <dbReference type="Proteomes" id="UP001470230"/>
    </source>
</evidence>
<keyword evidence="1" id="KW-0175">Coiled coil</keyword>